<dbReference type="EMBL" id="WUBL01000148">
    <property type="protein sequence ID" value="KAF2964501.1"/>
    <property type="molecule type" value="Genomic_DNA"/>
</dbReference>
<feature type="coiled-coil region" evidence="4">
    <location>
        <begin position="317"/>
        <end position="347"/>
    </location>
</feature>
<keyword evidence="1" id="KW-0540">Nuclease</keyword>
<gene>
    <name evidence="6" type="ORF">GQX73_g9050</name>
</gene>
<dbReference type="GO" id="GO:0000027">
    <property type="term" value="P:ribosomal large subunit assembly"/>
    <property type="evidence" value="ECO:0007669"/>
    <property type="project" value="TreeGrafter"/>
</dbReference>
<dbReference type="GO" id="GO:0005634">
    <property type="term" value="C:nucleus"/>
    <property type="evidence" value="ECO:0007669"/>
    <property type="project" value="TreeGrafter"/>
</dbReference>
<dbReference type="GO" id="GO:0004527">
    <property type="term" value="F:exonuclease activity"/>
    <property type="evidence" value="ECO:0007669"/>
    <property type="project" value="UniProtKB-KW"/>
</dbReference>
<protein>
    <recommendedName>
        <fullName evidence="5">Exonuclease domain-containing protein</fullName>
    </recommendedName>
</protein>
<dbReference type="SUPFAM" id="SSF53098">
    <property type="entry name" value="Ribonuclease H-like"/>
    <property type="match status" value="1"/>
</dbReference>
<dbReference type="GO" id="GO:0003676">
    <property type="term" value="F:nucleic acid binding"/>
    <property type="evidence" value="ECO:0007669"/>
    <property type="project" value="InterPro"/>
</dbReference>
<dbReference type="InterPro" id="IPR036397">
    <property type="entry name" value="RNaseH_sf"/>
</dbReference>
<evidence type="ECO:0000256" key="1">
    <source>
        <dbReference type="ARBA" id="ARBA00022722"/>
    </source>
</evidence>
<name>A0A7C8IIK3_9PEZI</name>
<dbReference type="InParanoid" id="A0A7C8IIK3"/>
<reference evidence="6 7" key="1">
    <citation type="submission" date="2019-12" db="EMBL/GenBank/DDBJ databases">
        <title>Draft genome sequence of the ascomycete Xylaria multiplex DSM 110363.</title>
        <authorList>
            <person name="Buettner E."/>
            <person name="Kellner H."/>
        </authorList>
    </citation>
    <scope>NUCLEOTIDE SEQUENCE [LARGE SCALE GENOMIC DNA]</scope>
    <source>
        <strain evidence="6 7">DSM 110363</strain>
    </source>
</reference>
<dbReference type="SMART" id="SM00479">
    <property type="entry name" value="EXOIII"/>
    <property type="match status" value="1"/>
</dbReference>
<dbReference type="PANTHER" id="PTHR12801">
    <property type="entry name" value="RNA EXONUCLEASE REXO1 / RECO3 FAMILY MEMBER-RELATED"/>
    <property type="match status" value="1"/>
</dbReference>
<dbReference type="Gene3D" id="3.30.420.10">
    <property type="entry name" value="Ribonuclease H-like superfamily/Ribonuclease H"/>
    <property type="match status" value="1"/>
</dbReference>
<evidence type="ECO:0000256" key="3">
    <source>
        <dbReference type="ARBA" id="ARBA00022839"/>
    </source>
</evidence>
<feature type="domain" description="Exonuclease" evidence="5">
    <location>
        <begin position="128"/>
        <end position="303"/>
    </location>
</feature>
<comment type="caution">
    <text evidence="6">The sequence shown here is derived from an EMBL/GenBank/DDBJ whole genome shotgun (WGS) entry which is preliminary data.</text>
</comment>
<keyword evidence="2" id="KW-0378">Hydrolase</keyword>
<sequence>MVFDTPHDLGLHMALHSNQQPGTSSRLVPSIGVIREVGKDELNAPLPGHFSTIWWRENKDVALRERPDHGYPWASPALSQAIYALLRGELLDSSRRESEGFPSRNTNSGGYAFLPLPQPRAGRRGKYAALVIDCEMVAIEDNVQDLVSVSVVDFLTGRVVLNSLVQPTGRVRDWRMRVTGVNPAVLRAAKQDPNQTVLAGWPEARARILALADAETVLIGHALPNDLKILRIAADRVADSVVLVAQAAFGRDVDRFPRRWGLKTACQELIGVEVQRKRAAHDPLEDALATRELLVWCLTHPEQLALWGREARRKYEIEAEERRERQRIEALKRAEEKKRLEEEAEAEAAKGMLVAVAM</sequence>
<dbReference type="PANTHER" id="PTHR12801:SF114">
    <property type="entry name" value="EXONUCLEASE, PUTATIVE (AFU_ORTHOLOGUE AFUA_7G00870)-RELATED"/>
    <property type="match status" value="1"/>
</dbReference>
<evidence type="ECO:0000256" key="4">
    <source>
        <dbReference type="SAM" id="Coils"/>
    </source>
</evidence>
<keyword evidence="3" id="KW-0269">Exonuclease</keyword>
<evidence type="ECO:0000259" key="5">
    <source>
        <dbReference type="SMART" id="SM00479"/>
    </source>
</evidence>
<dbReference type="InterPro" id="IPR013520">
    <property type="entry name" value="Ribonucl_H"/>
</dbReference>
<evidence type="ECO:0000313" key="7">
    <source>
        <dbReference type="Proteomes" id="UP000481858"/>
    </source>
</evidence>
<evidence type="ECO:0000313" key="6">
    <source>
        <dbReference type="EMBL" id="KAF2964501.1"/>
    </source>
</evidence>
<dbReference type="GO" id="GO:0006364">
    <property type="term" value="P:rRNA processing"/>
    <property type="evidence" value="ECO:0007669"/>
    <property type="project" value="TreeGrafter"/>
</dbReference>
<keyword evidence="4" id="KW-0175">Coiled coil</keyword>
<keyword evidence="7" id="KW-1185">Reference proteome</keyword>
<proteinExistence type="predicted"/>
<evidence type="ECO:0000256" key="2">
    <source>
        <dbReference type="ARBA" id="ARBA00022801"/>
    </source>
</evidence>
<dbReference type="InterPro" id="IPR047021">
    <property type="entry name" value="REXO1/3/4-like"/>
</dbReference>
<dbReference type="AlphaFoldDB" id="A0A7C8IIK3"/>
<organism evidence="6 7">
    <name type="scientific">Xylaria multiplex</name>
    <dbReference type="NCBI Taxonomy" id="323545"/>
    <lineage>
        <taxon>Eukaryota</taxon>
        <taxon>Fungi</taxon>
        <taxon>Dikarya</taxon>
        <taxon>Ascomycota</taxon>
        <taxon>Pezizomycotina</taxon>
        <taxon>Sordariomycetes</taxon>
        <taxon>Xylariomycetidae</taxon>
        <taxon>Xylariales</taxon>
        <taxon>Xylariaceae</taxon>
        <taxon>Xylaria</taxon>
    </lineage>
</organism>
<accession>A0A7C8IIK3</accession>
<dbReference type="InterPro" id="IPR012337">
    <property type="entry name" value="RNaseH-like_sf"/>
</dbReference>
<dbReference type="Pfam" id="PF00929">
    <property type="entry name" value="RNase_T"/>
    <property type="match status" value="1"/>
</dbReference>
<dbReference type="OrthoDB" id="16516at2759"/>
<dbReference type="Proteomes" id="UP000481858">
    <property type="component" value="Unassembled WGS sequence"/>
</dbReference>